<dbReference type="SUPFAM" id="SSF46906">
    <property type="entry name" value="Ribosomal protein L11, C-terminal domain"/>
    <property type="match status" value="1"/>
</dbReference>
<accession>A0A8B8X7G9</accession>
<dbReference type="KEGG" id="bmus:118894032"/>
<dbReference type="Pfam" id="PF03946">
    <property type="entry name" value="Ribosomal_L11_N"/>
    <property type="match status" value="1"/>
</dbReference>
<dbReference type="AlphaFoldDB" id="A0A8B8X7G9"/>
<dbReference type="InterPro" id="IPR036769">
    <property type="entry name" value="Ribosomal_uL11_C_sf"/>
</dbReference>
<reference evidence="8" key="1">
    <citation type="submission" date="2025-08" db="UniProtKB">
        <authorList>
            <consortium name="RefSeq"/>
        </authorList>
    </citation>
    <scope>IDENTIFICATION</scope>
    <source>
        <tissue evidence="8">Epidermis and Blubber</tissue>
    </source>
</reference>
<dbReference type="RefSeq" id="XP_036705592.1">
    <property type="nucleotide sequence ID" value="XM_036849697.1"/>
</dbReference>
<dbReference type="GO" id="GO:0070180">
    <property type="term" value="F:large ribosomal subunit rRNA binding"/>
    <property type="evidence" value="ECO:0007669"/>
    <property type="project" value="TreeGrafter"/>
</dbReference>
<evidence type="ECO:0000256" key="4">
    <source>
        <dbReference type="RuleBase" id="RU003978"/>
    </source>
</evidence>
<protein>
    <submittedName>
        <fullName evidence="8">60S ribosomal protein L12-like</fullName>
    </submittedName>
</protein>
<evidence type="ECO:0000256" key="1">
    <source>
        <dbReference type="ARBA" id="ARBA00010537"/>
    </source>
</evidence>
<dbReference type="PANTHER" id="PTHR11661">
    <property type="entry name" value="60S RIBOSOMAL PROTEIN L12"/>
    <property type="match status" value="1"/>
</dbReference>
<evidence type="ECO:0000313" key="8">
    <source>
        <dbReference type="RefSeq" id="XP_036705592.1"/>
    </source>
</evidence>
<dbReference type="SUPFAM" id="SSF54747">
    <property type="entry name" value="Ribosomal L11/L12e N-terminal domain"/>
    <property type="match status" value="1"/>
</dbReference>
<dbReference type="Pfam" id="PF00298">
    <property type="entry name" value="Ribosomal_L11"/>
    <property type="match status" value="1"/>
</dbReference>
<dbReference type="GeneID" id="118894032"/>
<dbReference type="PANTHER" id="PTHR11661:SF2">
    <property type="entry name" value="LARGE RIBOSOMAL SUBUNIT PROTEIN UL11"/>
    <property type="match status" value="1"/>
</dbReference>
<dbReference type="GO" id="GO:0022625">
    <property type="term" value="C:cytosolic large ribosomal subunit"/>
    <property type="evidence" value="ECO:0007669"/>
    <property type="project" value="TreeGrafter"/>
</dbReference>
<keyword evidence="3 4" id="KW-0687">Ribonucleoprotein</keyword>
<dbReference type="GO" id="GO:0006412">
    <property type="term" value="P:translation"/>
    <property type="evidence" value="ECO:0007669"/>
    <property type="project" value="InterPro"/>
</dbReference>
<dbReference type="InterPro" id="IPR020784">
    <property type="entry name" value="Ribosomal_uL11_N"/>
</dbReference>
<evidence type="ECO:0000259" key="5">
    <source>
        <dbReference type="Pfam" id="PF00298"/>
    </source>
</evidence>
<name>A0A8B8X7G9_BALMU</name>
<evidence type="ECO:0000256" key="3">
    <source>
        <dbReference type="ARBA" id="ARBA00023274"/>
    </source>
</evidence>
<dbReference type="InterPro" id="IPR020783">
    <property type="entry name" value="Ribosomal_uL11_C"/>
</dbReference>
<dbReference type="FunFam" id="3.30.1550.10:FF:000002">
    <property type="entry name" value="60S ribosomal protein L12"/>
    <property type="match status" value="1"/>
</dbReference>
<comment type="similarity">
    <text evidence="1 4">Belongs to the universal ribosomal protein uL11 family.</text>
</comment>
<dbReference type="SMART" id="SM00649">
    <property type="entry name" value="RL11"/>
    <property type="match status" value="1"/>
</dbReference>
<dbReference type="GO" id="GO:0003735">
    <property type="term" value="F:structural constituent of ribosome"/>
    <property type="evidence" value="ECO:0007669"/>
    <property type="project" value="InterPro"/>
</dbReference>
<keyword evidence="7" id="KW-1185">Reference proteome</keyword>
<feature type="domain" description="Large ribosomal subunit protein uL11 C-terminal" evidence="5">
    <location>
        <begin position="80"/>
        <end position="123"/>
    </location>
</feature>
<evidence type="ECO:0000256" key="2">
    <source>
        <dbReference type="ARBA" id="ARBA00022980"/>
    </source>
</evidence>
<keyword evidence="2 4" id="KW-0689">Ribosomal protein</keyword>
<evidence type="ECO:0000259" key="6">
    <source>
        <dbReference type="Pfam" id="PF03946"/>
    </source>
</evidence>
<feature type="domain" description="Large ribosomal subunit protein uL11 N-terminal" evidence="6">
    <location>
        <begin position="19"/>
        <end position="74"/>
    </location>
</feature>
<dbReference type="Gene3D" id="3.30.1550.10">
    <property type="entry name" value="Ribosomal protein L11/L12, N-terminal domain"/>
    <property type="match status" value="1"/>
</dbReference>
<sequence length="124" mass="13584">MTPATSTLPPKFNPKIKAVYLRCTDGEVGATFALASNIGSLGLSPKEVGDDITKATSDWKSLRITVKLTIQNTQAQIEVVPSASVLIIKAVKELQRERKKQKNIKHGGNITFDEIVNVAQQMRH</sequence>
<proteinExistence type="inferred from homology"/>
<dbReference type="OrthoDB" id="9671564at2759"/>
<gene>
    <name evidence="8" type="primary">LOC118894032</name>
</gene>
<dbReference type="Proteomes" id="UP000694857">
    <property type="component" value="Chromosome 4"/>
</dbReference>
<dbReference type="InterPro" id="IPR000911">
    <property type="entry name" value="Ribosomal_uL11"/>
</dbReference>
<dbReference type="InterPro" id="IPR036796">
    <property type="entry name" value="Ribosomal_uL11_N_sf"/>
</dbReference>
<organism evidence="7 8">
    <name type="scientific">Balaenoptera musculus</name>
    <name type="common">Blue whale</name>
    <dbReference type="NCBI Taxonomy" id="9771"/>
    <lineage>
        <taxon>Eukaryota</taxon>
        <taxon>Metazoa</taxon>
        <taxon>Chordata</taxon>
        <taxon>Craniata</taxon>
        <taxon>Vertebrata</taxon>
        <taxon>Euteleostomi</taxon>
        <taxon>Mammalia</taxon>
        <taxon>Eutheria</taxon>
        <taxon>Laurasiatheria</taxon>
        <taxon>Artiodactyla</taxon>
        <taxon>Whippomorpha</taxon>
        <taxon>Cetacea</taxon>
        <taxon>Mysticeti</taxon>
        <taxon>Balaenopteridae</taxon>
        <taxon>Balaenoptera</taxon>
    </lineage>
</organism>
<evidence type="ECO:0000313" key="7">
    <source>
        <dbReference type="Proteomes" id="UP000694857"/>
    </source>
</evidence>